<comment type="cofactor">
    <cofactor evidence="1">
        <name>Mg(2+)</name>
        <dbReference type="ChEBI" id="CHEBI:18420"/>
    </cofactor>
</comment>
<name>A0A955I292_9BACT</name>
<keyword evidence="3 5" id="KW-0378">Hydrolase</keyword>
<dbReference type="InterPro" id="IPR036412">
    <property type="entry name" value="HAD-like_sf"/>
</dbReference>
<dbReference type="SUPFAM" id="SSF56784">
    <property type="entry name" value="HAD-like"/>
    <property type="match status" value="1"/>
</dbReference>
<dbReference type="InterPro" id="IPR006439">
    <property type="entry name" value="HAD-SF_hydro_IA"/>
</dbReference>
<dbReference type="GO" id="GO:0044281">
    <property type="term" value="P:small molecule metabolic process"/>
    <property type="evidence" value="ECO:0007669"/>
    <property type="project" value="UniProtKB-ARBA"/>
</dbReference>
<dbReference type="NCBIfam" id="TIGR01549">
    <property type="entry name" value="HAD-SF-IA-v1"/>
    <property type="match status" value="1"/>
</dbReference>
<dbReference type="Gene3D" id="3.40.50.1000">
    <property type="entry name" value="HAD superfamily/HAD-like"/>
    <property type="match status" value="1"/>
</dbReference>
<gene>
    <name evidence="5" type="ORF">KC685_01205</name>
</gene>
<evidence type="ECO:0000256" key="2">
    <source>
        <dbReference type="ARBA" id="ARBA00022723"/>
    </source>
</evidence>
<keyword evidence="2" id="KW-0479">Metal-binding</keyword>
<comment type="caution">
    <text evidence="5">The sequence shown here is derived from an EMBL/GenBank/DDBJ whole genome shotgun (WGS) entry which is preliminary data.</text>
</comment>
<accession>A0A955I292</accession>
<organism evidence="5 6">
    <name type="scientific">Candidatus Dojkabacteria bacterium</name>
    <dbReference type="NCBI Taxonomy" id="2099670"/>
    <lineage>
        <taxon>Bacteria</taxon>
        <taxon>Candidatus Dojkabacteria</taxon>
    </lineage>
</organism>
<reference evidence="5" key="1">
    <citation type="submission" date="2020-04" db="EMBL/GenBank/DDBJ databases">
        <authorList>
            <person name="Zhang T."/>
        </authorList>
    </citation>
    <scope>NUCLEOTIDE SEQUENCE</scope>
    <source>
        <strain evidence="5">HKST-UBA17</strain>
    </source>
</reference>
<protein>
    <submittedName>
        <fullName evidence="5">HAD-IA family hydrolase</fullName>
    </submittedName>
</protein>
<dbReference type="PANTHER" id="PTHR46470:SF2">
    <property type="entry name" value="GLYCERALDEHYDE 3-PHOSPHATE PHOSPHATASE"/>
    <property type="match status" value="1"/>
</dbReference>
<evidence type="ECO:0000256" key="1">
    <source>
        <dbReference type="ARBA" id="ARBA00001946"/>
    </source>
</evidence>
<dbReference type="EMBL" id="JAGQLN010000003">
    <property type="protein sequence ID" value="MCA9376521.1"/>
    <property type="molecule type" value="Genomic_DNA"/>
</dbReference>
<dbReference type="PANTHER" id="PTHR46470">
    <property type="entry name" value="N-ACYLNEURAMINATE-9-PHOSPHATASE"/>
    <property type="match status" value="1"/>
</dbReference>
<evidence type="ECO:0000313" key="5">
    <source>
        <dbReference type="EMBL" id="MCA9376521.1"/>
    </source>
</evidence>
<dbReference type="GO" id="GO:0046872">
    <property type="term" value="F:metal ion binding"/>
    <property type="evidence" value="ECO:0007669"/>
    <property type="project" value="UniProtKB-KW"/>
</dbReference>
<keyword evidence="4" id="KW-0460">Magnesium</keyword>
<reference evidence="5" key="2">
    <citation type="journal article" date="2021" name="Microbiome">
        <title>Successional dynamics and alternative stable states in a saline activated sludge microbial community over 9 years.</title>
        <authorList>
            <person name="Wang Y."/>
            <person name="Ye J."/>
            <person name="Ju F."/>
            <person name="Liu L."/>
            <person name="Boyd J.A."/>
            <person name="Deng Y."/>
            <person name="Parks D.H."/>
            <person name="Jiang X."/>
            <person name="Yin X."/>
            <person name="Woodcroft B.J."/>
            <person name="Tyson G.W."/>
            <person name="Hugenholtz P."/>
            <person name="Polz M.F."/>
            <person name="Zhang T."/>
        </authorList>
    </citation>
    <scope>NUCLEOTIDE SEQUENCE</scope>
    <source>
        <strain evidence="5">HKST-UBA17</strain>
    </source>
</reference>
<dbReference type="GO" id="GO:0016791">
    <property type="term" value="F:phosphatase activity"/>
    <property type="evidence" value="ECO:0007669"/>
    <property type="project" value="TreeGrafter"/>
</dbReference>
<dbReference type="InterPro" id="IPR051400">
    <property type="entry name" value="HAD-like_hydrolase"/>
</dbReference>
<dbReference type="SFLD" id="SFLDG01129">
    <property type="entry name" value="C1.5:_HAD__Beta-PGM__Phosphata"/>
    <property type="match status" value="1"/>
</dbReference>
<dbReference type="InterPro" id="IPR023214">
    <property type="entry name" value="HAD_sf"/>
</dbReference>
<proteinExistence type="predicted"/>
<dbReference type="AlphaFoldDB" id="A0A955I292"/>
<evidence type="ECO:0000256" key="3">
    <source>
        <dbReference type="ARBA" id="ARBA00022801"/>
    </source>
</evidence>
<dbReference type="Proteomes" id="UP000741282">
    <property type="component" value="Unassembled WGS sequence"/>
</dbReference>
<sequence length="230" mass="26606">MKNVILFDLDDTLIDTHAVFRKYIDALKIFLAKETQREFDEITKVFITIHNEKFDEFHVDFDRLWPSISKKLIEELGLNDHLSVEIQSYLDSILHEVPKLKDGVVETLEELRIREYSLGLVTHALKDWTDFKLDSLALRNYFTHIEIADASGVKSSSCWLHALSQFNIKPEDGIVVGDNINGDIIAAHSIGVRRLFWVDQKNGWSVYRTGELPESTITLREISELIDYLE</sequence>
<evidence type="ECO:0000313" key="6">
    <source>
        <dbReference type="Proteomes" id="UP000741282"/>
    </source>
</evidence>
<dbReference type="Gene3D" id="1.20.120.710">
    <property type="entry name" value="Haloacid dehalogenase hydrolase-like domain"/>
    <property type="match status" value="1"/>
</dbReference>
<dbReference type="Pfam" id="PF00702">
    <property type="entry name" value="Hydrolase"/>
    <property type="match status" value="1"/>
</dbReference>
<evidence type="ECO:0000256" key="4">
    <source>
        <dbReference type="ARBA" id="ARBA00022842"/>
    </source>
</evidence>
<dbReference type="SFLD" id="SFLDS00003">
    <property type="entry name" value="Haloacid_Dehalogenase"/>
    <property type="match status" value="1"/>
</dbReference>